<reference evidence="6" key="1">
    <citation type="submission" date="2018-05" db="EMBL/GenBank/DDBJ databases">
        <title>Genome Sequencing of selected type strains of the family Eggerthellaceae.</title>
        <authorList>
            <person name="Danylec N."/>
            <person name="Stoll D.A."/>
            <person name="Doetsch A."/>
            <person name="Huch M."/>
        </authorList>
    </citation>
    <scope>NUCLEOTIDE SEQUENCE [LARGE SCALE GENOMIC DNA]</scope>
    <source>
        <strain evidence="6">DSM 16106</strain>
    </source>
</reference>
<proteinExistence type="predicted"/>
<protein>
    <submittedName>
        <fullName evidence="5">4Fe-4S ferredoxin</fullName>
    </submittedName>
</protein>
<dbReference type="PROSITE" id="PS51379">
    <property type="entry name" value="4FE4S_FER_2"/>
    <property type="match status" value="2"/>
</dbReference>
<evidence type="ECO:0000256" key="2">
    <source>
        <dbReference type="ARBA" id="ARBA00023004"/>
    </source>
</evidence>
<evidence type="ECO:0000259" key="4">
    <source>
        <dbReference type="PROSITE" id="PS51379"/>
    </source>
</evidence>
<evidence type="ECO:0000256" key="1">
    <source>
        <dbReference type="ARBA" id="ARBA00022723"/>
    </source>
</evidence>
<dbReference type="InterPro" id="IPR017900">
    <property type="entry name" value="4Fe4S_Fe_S_CS"/>
</dbReference>
<dbReference type="GO" id="GO:0051536">
    <property type="term" value="F:iron-sulfur cluster binding"/>
    <property type="evidence" value="ECO:0007669"/>
    <property type="project" value="UniProtKB-KW"/>
</dbReference>
<dbReference type="NCBIfam" id="NF038196">
    <property type="entry name" value="ferrodoxin_EFR1"/>
    <property type="match status" value="1"/>
</dbReference>
<dbReference type="InterPro" id="IPR029039">
    <property type="entry name" value="Flavoprotein-like_sf"/>
</dbReference>
<gene>
    <name evidence="5" type="ORF">DMP08_01055</name>
</gene>
<dbReference type="InterPro" id="IPR017896">
    <property type="entry name" value="4Fe4S_Fe-S-bd"/>
</dbReference>
<evidence type="ECO:0000313" key="6">
    <source>
        <dbReference type="Proteomes" id="UP000278632"/>
    </source>
</evidence>
<organism evidence="5 6">
    <name type="scientific">Paraeggerthella hongkongensis</name>
    <dbReference type="NCBI Taxonomy" id="230658"/>
    <lineage>
        <taxon>Bacteria</taxon>
        <taxon>Bacillati</taxon>
        <taxon>Actinomycetota</taxon>
        <taxon>Coriobacteriia</taxon>
        <taxon>Eggerthellales</taxon>
        <taxon>Eggerthellaceae</taxon>
        <taxon>Paraeggerthella</taxon>
    </lineage>
</organism>
<accession>A0A3N0BKW9</accession>
<dbReference type="GO" id="GO:0046872">
    <property type="term" value="F:metal ion binding"/>
    <property type="evidence" value="ECO:0007669"/>
    <property type="project" value="UniProtKB-KW"/>
</dbReference>
<dbReference type="RefSeq" id="WP_123191146.1">
    <property type="nucleotide sequence ID" value="NZ_QICD01000001.1"/>
</dbReference>
<dbReference type="AlphaFoldDB" id="A0A3N0BKW9"/>
<dbReference type="Gene3D" id="3.40.50.360">
    <property type="match status" value="1"/>
</dbReference>
<dbReference type="SUPFAM" id="SSF54862">
    <property type="entry name" value="4Fe-4S ferredoxins"/>
    <property type="match status" value="1"/>
</dbReference>
<keyword evidence="3" id="KW-0411">Iron-sulfur</keyword>
<keyword evidence="1" id="KW-0479">Metal-binding</keyword>
<feature type="domain" description="4Fe-4S ferredoxin-type" evidence="4">
    <location>
        <begin position="187"/>
        <end position="216"/>
    </location>
</feature>
<feature type="domain" description="4Fe-4S ferredoxin-type" evidence="4">
    <location>
        <begin position="218"/>
        <end position="245"/>
    </location>
</feature>
<dbReference type="Pfam" id="PF12838">
    <property type="entry name" value="Fer4_7"/>
    <property type="match status" value="1"/>
</dbReference>
<sequence length="263" mass="29244">MIFYFTGTGNSLAAAKIIAEATDDLLVDMGKAYKYKDFDFTLEQGEPLGFVFPTYAWTTPPLVDEFIRRANFRTGNKDVFDPCYCYAVVSCGAFVGNTARIFASRLLRKQGINLDASFSVKSVGNCTYLYAPAQGEKRERILAHADEDAHRVALRIKARECVHAEQRNPLGILLSQVTEQDQKPRSTKEFHTLPTCISCGRCADICPTNTITLIDGTPRWAELGCTQCLACLHRCPVNAIQYGSRTEARGRYVNPILGPIKRA</sequence>
<name>A0A3N0BKW9_9ACTN</name>
<dbReference type="Gene3D" id="3.30.70.20">
    <property type="match status" value="1"/>
</dbReference>
<dbReference type="PROSITE" id="PS00198">
    <property type="entry name" value="4FE4S_FER_1"/>
    <property type="match status" value="2"/>
</dbReference>
<keyword evidence="6" id="KW-1185">Reference proteome</keyword>
<dbReference type="InterPro" id="IPR047964">
    <property type="entry name" value="EFR1-like"/>
</dbReference>
<dbReference type="SUPFAM" id="SSF52218">
    <property type="entry name" value="Flavoproteins"/>
    <property type="match status" value="1"/>
</dbReference>
<evidence type="ECO:0000256" key="3">
    <source>
        <dbReference type="ARBA" id="ARBA00023014"/>
    </source>
</evidence>
<dbReference type="Proteomes" id="UP000278632">
    <property type="component" value="Unassembled WGS sequence"/>
</dbReference>
<keyword evidence="2" id="KW-0408">Iron</keyword>
<comment type="caution">
    <text evidence="5">The sequence shown here is derived from an EMBL/GenBank/DDBJ whole genome shotgun (WGS) entry which is preliminary data.</text>
</comment>
<dbReference type="OrthoDB" id="9770306at2"/>
<evidence type="ECO:0000313" key="5">
    <source>
        <dbReference type="EMBL" id="RNL49070.1"/>
    </source>
</evidence>
<dbReference type="EMBL" id="QICD01000001">
    <property type="protein sequence ID" value="RNL49070.1"/>
    <property type="molecule type" value="Genomic_DNA"/>
</dbReference>